<organism evidence="1">
    <name type="scientific">viral metagenome</name>
    <dbReference type="NCBI Taxonomy" id="1070528"/>
    <lineage>
        <taxon>unclassified sequences</taxon>
        <taxon>metagenomes</taxon>
        <taxon>organismal metagenomes</taxon>
    </lineage>
</organism>
<protein>
    <submittedName>
        <fullName evidence="1">Uncharacterized protein</fullName>
    </submittedName>
</protein>
<dbReference type="EMBL" id="MN740705">
    <property type="protein sequence ID" value="QHU09158.1"/>
    <property type="molecule type" value="Genomic_DNA"/>
</dbReference>
<name>A0A6C0JZ36_9ZZZZ</name>
<reference evidence="1" key="1">
    <citation type="journal article" date="2020" name="Nature">
        <title>Giant virus diversity and host interactions through global metagenomics.</title>
        <authorList>
            <person name="Schulz F."/>
            <person name="Roux S."/>
            <person name="Paez-Espino D."/>
            <person name="Jungbluth S."/>
            <person name="Walsh D.A."/>
            <person name="Denef V.J."/>
            <person name="McMahon K.D."/>
            <person name="Konstantinidis K.T."/>
            <person name="Eloe-Fadrosh E.A."/>
            <person name="Kyrpides N.C."/>
            <person name="Woyke T."/>
        </authorList>
    </citation>
    <scope>NUCLEOTIDE SEQUENCE</scope>
    <source>
        <strain evidence="1">GVMAG-S-1074260-58</strain>
    </source>
</reference>
<dbReference type="AlphaFoldDB" id="A0A6C0JZ36"/>
<accession>A0A6C0JZ36</accession>
<proteinExistence type="predicted"/>
<sequence length="68" mass="8163">MTIITHDYLTYINKYDISKLLAIVLCRYNRCSFERVIDCLLQKEEGNTESLLGTIHRYCKWNNFSKNR</sequence>
<evidence type="ECO:0000313" key="1">
    <source>
        <dbReference type="EMBL" id="QHU09158.1"/>
    </source>
</evidence>